<protein>
    <submittedName>
        <fullName evidence="2">Uncharacterized protein</fullName>
    </submittedName>
</protein>
<gene>
    <name evidence="2" type="ORF">g.56257</name>
</gene>
<evidence type="ECO:0000313" key="2">
    <source>
        <dbReference type="EMBL" id="JAP99585.1"/>
    </source>
</evidence>
<feature type="compositionally biased region" description="Basic and acidic residues" evidence="1">
    <location>
        <begin position="211"/>
        <end position="226"/>
    </location>
</feature>
<feature type="compositionally biased region" description="Basic and acidic residues" evidence="1">
    <location>
        <begin position="15"/>
        <end position="34"/>
    </location>
</feature>
<name>A0A146KWP6_LYGHE</name>
<evidence type="ECO:0000256" key="1">
    <source>
        <dbReference type="SAM" id="MobiDB-lite"/>
    </source>
</evidence>
<feature type="compositionally biased region" description="Basic and acidic residues" evidence="1">
    <location>
        <begin position="43"/>
        <end position="54"/>
    </location>
</feature>
<feature type="region of interest" description="Disordered" evidence="1">
    <location>
        <begin position="1"/>
        <end position="191"/>
    </location>
</feature>
<feature type="compositionally biased region" description="Basic and acidic residues" evidence="1">
    <location>
        <begin position="87"/>
        <end position="105"/>
    </location>
</feature>
<feature type="compositionally biased region" description="Polar residues" evidence="1">
    <location>
        <begin position="59"/>
        <end position="68"/>
    </location>
</feature>
<feature type="non-terminal residue" evidence="2">
    <location>
        <position position="1"/>
    </location>
</feature>
<organism evidence="2">
    <name type="scientific">Lygus hesperus</name>
    <name type="common">Western plant bug</name>
    <dbReference type="NCBI Taxonomy" id="30085"/>
    <lineage>
        <taxon>Eukaryota</taxon>
        <taxon>Metazoa</taxon>
        <taxon>Ecdysozoa</taxon>
        <taxon>Arthropoda</taxon>
        <taxon>Hexapoda</taxon>
        <taxon>Insecta</taxon>
        <taxon>Pterygota</taxon>
        <taxon>Neoptera</taxon>
        <taxon>Paraneoptera</taxon>
        <taxon>Hemiptera</taxon>
        <taxon>Heteroptera</taxon>
        <taxon>Panheteroptera</taxon>
        <taxon>Cimicomorpha</taxon>
        <taxon>Miridae</taxon>
        <taxon>Mirini</taxon>
        <taxon>Lygus</taxon>
    </lineage>
</organism>
<proteinExistence type="predicted"/>
<dbReference type="AlphaFoldDB" id="A0A146KWP6"/>
<dbReference type="EMBL" id="GDHC01019043">
    <property type="protein sequence ID" value="JAP99585.1"/>
    <property type="molecule type" value="Transcribed_RNA"/>
</dbReference>
<accession>A0A146KWP6</accession>
<feature type="region of interest" description="Disordered" evidence="1">
    <location>
        <begin position="206"/>
        <end position="226"/>
    </location>
</feature>
<reference evidence="2" key="1">
    <citation type="journal article" date="2016" name="Gigascience">
        <title>De novo construction of an expanded transcriptome assembly for the western tarnished plant bug, Lygus hesperus.</title>
        <authorList>
            <person name="Tassone E.E."/>
            <person name="Geib S.M."/>
            <person name="Hall B."/>
            <person name="Fabrick J.A."/>
            <person name="Brent C.S."/>
            <person name="Hull J.J."/>
        </authorList>
    </citation>
    <scope>NUCLEOTIDE SEQUENCE</scope>
</reference>
<sequence length="291" mass="33322">REGTRPPDTRALCQEVEKPWGMKSVHNPDRDRPPEGPSGRSTRPPEEFIKEMERLVNQLAATLSTFYQTGHGEARNPSPMDTDESDEHGPENETRQEERRSDGKPCKQSQENWLCRPKAEGGTRIGTPKRELNNHGVTEQGLQLPGHTIQREEESLWVKRRAPNSNGDSPHRETVPSGATLEEQTPGEEEDDIIMSSQMPTNDEIPLAESARVERPIPSKDDQRSEWEYLPDNQWADVMNDYEERLRNDGTRETGSQEEWNWEDTETCPECSLGLGARAWRMHDGMEEQRQ</sequence>